<dbReference type="EMBL" id="JANBVB010000007">
    <property type="protein sequence ID" value="KAJ2900306.1"/>
    <property type="molecule type" value="Genomic_DNA"/>
</dbReference>
<gene>
    <name evidence="1" type="ORF">IWW38_000565</name>
</gene>
<protein>
    <submittedName>
        <fullName evidence="1">Uncharacterized protein</fullName>
    </submittedName>
</protein>
<organism evidence="1 2">
    <name type="scientific">Coemansia aciculifera</name>
    <dbReference type="NCBI Taxonomy" id="417176"/>
    <lineage>
        <taxon>Eukaryota</taxon>
        <taxon>Fungi</taxon>
        <taxon>Fungi incertae sedis</taxon>
        <taxon>Zoopagomycota</taxon>
        <taxon>Kickxellomycotina</taxon>
        <taxon>Kickxellomycetes</taxon>
        <taxon>Kickxellales</taxon>
        <taxon>Kickxellaceae</taxon>
        <taxon>Coemansia</taxon>
    </lineage>
</organism>
<reference evidence="1" key="1">
    <citation type="submission" date="2022-07" db="EMBL/GenBank/DDBJ databases">
        <title>Phylogenomic reconstructions and comparative analyses of Kickxellomycotina fungi.</title>
        <authorList>
            <person name="Reynolds N.K."/>
            <person name="Stajich J.E."/>
            <person name="Barry K."/>
            <person name="Grigoriev I.V."/>
            <person name="Crous P."/>
            <person name="Smith M.E."/>
        </authorList>
    </citation>
    <scope>NUCLEOTIDE SEQUENCE</scope>
    <source>
        <strain evidence="1">CBS 190363</strain>
    </source>
</reference>
<accession>A0ACC1M9C0</accession>
<proteinExistence type="predicted"/>
<sequence>MKNGKQTSCGLGILDNMASLLSADCLDYVNGGSADTSAKYEVFVDAGYNGATSRYTIDTITVHPSYDPVTKANNVALVQYNKGSTVTWFNYNAIEPTNWTGIIYAQRYLSDVNDMAWATPKVYTQSNTGDSTLCPQLSPLYKANEGSMACSSGVSTSPSASLSSCSVPYQVAYAFFSNTATYVYQAGFFSHAVVEGGTDMCKYGQQRSYYTLISDYLEFAVATLGRTVYYYNPNNATMPQTNLGFTMTLPTSAAPAGANMLSGDFYANQTTTPSQTSSSSSRTISSPTSSTTNTSSSDNSDSGNSDGGGGMSKRTIAIVAACSAVGSVLLLTGSFFLVRWWRGHLKRTRDPYKETAAQEILANDLGGATIPGEYNNGGGGSTPPPYIDTESPRSRASAIVSVVMEMPSPHSMNNDEYPSEKF</sequence>
<comment type="caution">
    <text evidence="1">The sequence shown here is derived from an EMBL/GenBank/DDBJ whole genome shotgun (WGS) entry which is preliminary data.</text>
</comment>
<evidence type="ECO:0000313" key="1">
    <source>
        <dbReference type="EMBL" id="KAJ2900306.1"/>
    </source>
</evidence>
<keyword evidence="2" id="KW-1185">Reference proteome</keyword>
<name>A0ACC1M9C0_9FUNG</name>
<evidence type="ECO:0000313" key="2">
    <source>
        <dbReference type="Proteomes" id="UP001139981"/>
    </source>
</evidence>
<dbReference type="Proteomes" id="UP001139981">
    <property type="component" value="Unassembled WGS sequence"/>
</dbReference>